<feature type="region of interest" description="Disordered" evidence="6">
    <location>
        <begin position="200"/>
        <end position="220"/>
    </location>
</feature>
<dbReference type="PANTHER" id="PTHR12547:SF18">
    <property type="entry name" value="PROTEIN TIS11"/>
    <property type="match status" value="1"/>
</dbReference>
<feature type="zinc finger region" description="C3H1-type" evidence="5">
    <location>
        <begin position="267"/>
        <end position="295"/>
    </location>
</feature>
<dbReference type="GO" id="GO:0006879">
    <property type="term" value="P:intracellular iron ion homeostasis"/>
    <property type="evidence" value="ECO:0007669"/>
    <property type="project" value="UniProtKB-ARBA"/>
</dbReference>
<dbReference type="PROSITE" id="PS50103">
    <property type="entry name" value="ZF_C3H1"/>
    <property type="match status" value="2"/>
</dbReference>
<feature type="compositionally biased region" description="Low complexity" evidence="6">
    <location>
        <begin position="200"/>
        <end position="214"/>
    </location>
</feature>
<dbReference type="InterPro" id="IPR045877">
    <property type="entry name" value="ZFP36-like"/>
</dbReference>
<dbReference type="VEuPathDB" id="FungiDB:CJJ09_000518"/>
<dbReference type="VEuPathDB" id="FungiDB:CJI96_0002120"/>
<keyword evidence="4 5" id="KW-0862">Zinc</keyword>
<evidence type="ECO:0000313" key="9">
    <source>
        <dbReference type="Proteomes" id="UP000037122"/>
    </source>
</evidence>
<dbReference type="Proteomes" id="UP000037122">
    <property type="component" value="Unassembled WGS sequence"/>
</dbReference>
<dbReference type="PANTHER" id="PTHR12547">
    <property type="entry name" value="CCCH ZINC FINGER/TIS11-RELATED"/>
    <property type="match status" value="1"/>
</dbReference>
<evidence type="ECO:0000313" key="8">
    <source>
        <dbReference type="EMBL" id="KND98410.1"/>
    </source>
</evidence>
<name>A0A0L0NXM6_CANAR</name>
<protein>
    <recommendedName>
        <fullName evidence="7">C3H1-type domain-containing protein</fullName>
    </recommendedName>
</protein>
<evidence type="ECO:0000256" key="4">
    <source>
        <dbReference type="ARBA" id="ARBA00022833"/>
    </source>
</evidence>
<dbReference type="VEuPathDB" id="FungiDB:CJJ07_005373"/>
<comment type="caution">
    <text evidence="8">The sequence shown here is derived from an EMBL/GenBank/DDBJ whole genome shotgun (WGS) entry which is preliminary data.</text>
</comment>
<feature type="domain" description="C3H1-type" evidence="7">
    <location>
        <begin position="305"/>
        <end position="332"/>
    </location>
</feature>
<evidence type="ECO:0000256" key="3">
    <source>
        <dbReference type="ARBA" id="ARBA00022771"/>
    </source>
</evidence>
<dbReference type="FunFam" id="4.10.1000.10:FF:000001">
    <property type="entry name" value="zinc finger CCCH domain-containing protein 15-like"/>
    <property type="match status" value="1"/>
</dbReference>
<dbReference type="Gene3D" id="4.10.1000.10">
    <property type="entry name" value="Zinc finger, CCCH-type"/>
    <property type="match status" value="2"/>
</dbReference>
<feature type="region of interest" description="Disordered" evidence="6">
    <location>
        <begin position="20"/>
        <end position="51"/>
    </location>
</feature>
<dbReference type="InterPro" id="IPR036855">
    <property type="entry name" value="Znf_CCCH_sf"/>
</dbReference>
<evidence type="ECO:0000256" key="1">
    <source>
        <dbReference type="ARBA" id="ARBA00022723"/>
    </source>
</evidence>
<dbReference type="SUPFAM" id="SSF90229">
    <property type="entry name" value="CCCH zinc finger"/>
    <property type="match status" value="2"/>
</dbReference>
<proteinExistence type="predicted"/>
<keyword evidence="1 5" id="KW-0479">Metal-binding</keyword>
<dbReference type="SMART" id="SM00356">
    <property type="entry name" value="ZnF_C3H1"/>
    <property type="match status" value="2"/>
</dbReference>
<dbReference type="InterPro" id="IPR000571">
    <property type="entry name" value="Znf_CCCH"/>
</dbReference>
<evidence type="ECO:0000256" key="5">
    <source>
        <dbReference type="PROSITE-ProRule" id="PRU00723"/>
    </source>
</evidence>
<feature type="region of interest" description="Disordered" evidence="6">
    <location>
        <begin position="242"/>
        <end position="261"/>
    </location>
</feature>
<dbReference type="GO" id="GO:0008270">
    <property type="term" value="F:zinc ion binding"/>
    <property type="evidence" value="ECO:0007669"/>
    <property type="project" value="UniProtKB-KW"/>
</dbReference>
<evidence type="ECO:0000256" key="2">
    <source>
        <dbReference type="ARBA" id="ARBA00022737"/>
    </source>
</evidence>
<dbReference type="FunFam" id="4.10.1000.10:FF:000018">
    <property type="entry name" value="Zinc finger protein"/>
    <property type="match status" value="1"/>
</dbReference>
<feature type="compositionally biased region" description="Low complexity" evidence="6">
    <location>
        <begin position="30"/>
        <end position="48"/>
    </location>
</feature>
<accession>A0A0L0NXM6</accession>
<feature type="domain" description="C3H1-type" evidence="7">
    <location>
        <begin position="267"/>
        <end position="295"/>
    </location>
</feature>
<dbReference type="Pfam" id="PF00642">
    <property type="entry name" value="zf-CCCH"/>
    <property type="match status" value="2"/>
</dbReference>
<keyword evidence="3 5" id="KW-0863">Zinc-finger</keyword>
<keyword evidence="2" id="KW-0677">Repeat</keyword>
<dbReference type="VEuPathDB" id="FungiDB:CJI97_003660"/>
<feature type="compositionally biased region" description="Polar residues" evidence="6">
    <location>
        <begin position="248"/>
        <end position="261"/>
    </location>
</feature>
<dbReference type="GO" id="GO:0003729">
    <property type="term" value="F:mRNA binding"/>
    <property type="evidence" value="ECO:0007669"/>
    <property type="project" value="InterPro"/>
</dbReference>
<dbReference type="VEuPathDB" id="FungiDB:B9J08_003587"/>
<evidence type="ECO:0000256" key="6">
    <source>
        <dbReference type="SAM" id="MobiDB-lite"/>
    </source>
</evidence>
<feature type="zinc finger region" description="C3H1-type" evidence="5">
    <location>
        <begin position="305"/>
        <end position="332"/>
    </location>
</feature>
<dbReference type="GO" id="GO:0010468">
    <property type="term" value="P:regulation of gene expression"/>
    <property type="evidence" value="ECO:0007669"/>
    <property type="project" value="UniProtKB-ARBA"/>
</dbReference>
<dbReference type="AlphaFoldDB" id="A0A0L0NXM6"/>
<gene>
    <name evidence="8" type="ORF">QG37_04762</name>
</gene>
<evidence type="ECO:0000259" key="7">
    <source>
        <dbReference type="PROSITE" id="PS50103"/>
    </source>
</evidence>
<dbReference type="EMBL" id="LGST01000032">
    <property type="protein sequence ID" value="KND98410.1"/>
    <property type="molecule type" value="Genomic_DNA"/>
</dbReference>
<sequence>MTTFQTNFWFGQLPEKKHRPFNPQVASAPFNASANNGFGSSPSSNSSSQEDLLPDLWLEPAQKQHRPDFVGSHNPLVGAPMNMPVASPTTTPFGAQAQHQQQYLYNAPNTAFAPGALVGGQATSVQQAPRTNPNPLLSQVQQTSMMREASLEYAQSLLPHSLLAPLTEENLDLNSQRSLSLSYSHLHLSPADELLNFEQQQAQKQAAPRPQARSLDMDLKSKKSSTSSISLLSSDNEHHHHCHKLRHTSVSSTHSGSPKQKNINTQLYKTELCVSYMKMGVCPYGSKCQFAHGEDDLKTVERPANWRSKPCANWAKFGSCRYGKRCCFKHGD</sequence>
<organism evidence="8 9">
    <name type="scientific">Candidozyma auris</name>
    <name type="common">Yeast</name>
    <name type="synonym">Candida auris</name>
    <dbReference type="NCBI Taxonomy" id="498019"/>
    <lineage>
        <taxon>Eukaryota</taxon>
        <taxon>Fungi</taxon>
        <taxon>Dikarya</taxon>
        <taxon>Ascomycota</taxon>
        <taxon>Saccharomycotina</taxon>
        <taxon>Pichiomycetes</taxon>
        <taxon>Metschnikowiaceae</taxon>
        <taxon>Candidozyma</taxon>
    </lineage>
</organism>
<dbReference type="VEuPathDB" id="FungiDB:QG37_04762"/>
<reference evidence="9" key="1">
    <citation type="journal article" date="2015" name="BMC Genomics">
        <title>Draft genome of a commonly misdiagnosed multidrug resistant pathogen Candida auris.</title>
        <authorList>
            <person name="Chatterjee S."/>
            <person name="Alampalli S.V."/>
            <person name="Nageshan R.K."/>
            <person name="Chettiar S.T."/>
            <person name="Joshi S."/>
            <person name="Tatu U.S."/>
        </authorList>
    </citation>
    <scope>NUCLEOTIDE SEQUENCE [LARGE SCALE GENOMIC DNA]</scope>
    <source>
        <strain evidence="9">6684</strain>
    </source>
</reference>